<keyword evidence="4 9" id="KW-0067">ATP-binding</keyword>
<dbReference type="CDD" id="cd18787">
    <property type="entry name" value="SF2_C_DEAD"/>
    <property type="match status" value="1"/>
</dbReference>
<feature type="domain" description="DEAD-box RNA helicase Q" evidence="14">
    <location>
        <begin position="161"/>
        <end position="189"/>
    </location>
</feature>
<dbReference type="SMART" id="SM00487">
    <property type="entry name" value="DEXDc"/>
    <property type="match status" value="1"/>
</dbReference>
<evidence type="ECO:0000313" key="15">
    <source>
        <dbReference type="EMBL" id="KAK8388560.1"/>
    </source>
</evidence>
<dbReference type="Pfam" id="PF00271">
    <property type="entry name" value="Helicase_C"/>
    <property type="match status" value="1"/>
</dbReference>
<dbReference type="InterPro" id="IPR001650">
    <property type="entry name" value="Helicase_C-like"/>
</dbReference>
<feature type="compositionally biased region" description="Polar residues" evidence="11">
    <location>
        <begin position="107"/>
        <end position="124"/>
    </location>
</feature>
<comment type="caution">
    <text evidence="15">The sequence shown here is derived from an EMBL/GenBank/DDBJ whole genome shotgun (WGS) entry which is preliminary data.</text>
</comment>
<evidence type="ECO:0000256" key="11">
    <source>
        <dbReference type="SAM" id="MobiDB-lite"/>
    </source>
</evidence>
<dbReference type="CDD" id="cd17942">
    <property type="entry name" value="DEADc_DDX18"/>
    <property type="match status" value="1"/>
</dbReference>
<comment type="domain">
    <text evidence="10">The Q motif is unique to and characteristic of the DEAD box family of RNA helicases and controls ATP binding and hydrolysis.</text>
</comment>
<dbReference type="InterPro" id="IPR014001">
    <property type="entry name" value="Helicase_ATP-bd"/>
</dbReference>
<keyword evidence="3 9" id="KW-0347">Helicase</keyword>
<dbReference type="Gene3D" id="3.40.50.300">
    <property type="entry name" value="P-loop containing nucleotide triphosphate hydrolases"/>
    <property type="match status" value="2"/>
</dbReference>
<evidence type="ECO:0000256" key="8">
    <source>
        <dbReference type="PROSITE-ProRule" id="PRU00552"/>
    </source>
</evidence>
<feature type="compositionally biased region" description="Basic residues" evidence="11">
    <location>
        <begin position="10"/>
        <end position="22"/>
    </location>
</feature>
<feature type="compositionally biased region" description="Gly residues" evidence="11">
    <location>
        <begin position="616"/>
        <end position="625"/>
    </location>
</feature>
<name>A0AAW0TPG0_SCYPA</name>
<dbReference type="InterPro" id="IPR011545">
    <property type="entry name" value="DEAD/DEAH_box_helicase_dom"/>
</dbReference>
<feature type="region of interest" description="Disordered" evidence="11">
    <location>
        <begin position="613"/>
        <end position="643"/>
    </location>
</feature>
<evidence type="ECO:0000259" key="12">
    <source>
        <dbReference type="PROSITE" id="PS51192"/>
    </source>
</evidence>
<evidence type="ECO:0000256" key="4">
    <source>
        <dbReference type="ARBA" id="ARBA00022840"/>
    </source>
</evidence>
<evidence type="ECO:0000256" key="10">
    <source>
        <dbReference type="RuleBase" id="RU365068"/>
    </source>
</evidence>
<dbReference type="PROSITE" id="PS51194">
    <property type="entry name" value="HELICASE_CTER"/>
    <property type="match status" value="1"/>
</dbReference>
<keyword evidence="16" id="KW-1185">Reference proteome</keyword>
<feature type="domain" description="Helicase C-terminal" evidence="13">
    <location>
        <begin position="381"/>
        <end position="550"/>
    </location>
</feature>
<accession>A0AAW0TPG0</accession>
<gene>
    <name evidence="15" type="ORF">O3P69_020503</name>
</gene>
<dbReference type="SUPFAM" id="SSF52540">
    <property type="entry name" value="P-loop containing nucleoside triphosphate hydrolases"/>
    <property type="match status" value="1"/>
</dbReference>
<dbReference type="PROSITE" id="PS51195">
    <property type="entry name" value="Q_MOTIF"/>
    <property type="match status" value="1"/>
</dbReference>
<feature type="region of interest" description="Disordered" evidence="11">
    <location>
        <begin position="1"/>
        <end position="152"/>
    </location>
</feature>
<dbReference type="Pfam" id="PF00270">
    <property type="entry name" value="DEAD"/>
    <property type="match status" value="1"/>
</dbReference>
<dbReference type="SMART" id="SM00490">
    <property type="entry name" value="HELICc"/>
    <property type="match status" value="1"/>
</dbReference>
<evidence type="ECO:0000256" key="3">
    <source>
        <dbReference type="ARBA" id="ARBA00022806"/>
    </source>
</evidence>
<dbReference type="PROSITE" id="PS00039">
    <property type="entry name" value="DEAD_ATP_HELICASE"/>
    <property type="match status" value="1"/>
</dbReference>
<dbReference type="FunFam" id="3.40.50.300:FF:000379">
    <property type="entry name" value="RNA helicase"/>
    <property type="match status" value="1"/>
</dbReference>
<dbReference type="GO" id="GO:0003723">
    <property type="term" value="F:RNA binding"/>
    <property type="evidence" value="ECO:0007669"/>
    <property type="project" value="UniProtKB-UniRule"/>
</dbReference>
<dbReference type="GO" id="GO:0005524">
    <property type="term" value="F:ATP binding"/>
    <property type="evidence" value="ECO:0007669"/>
    <property type="project" value="UniProtKB-UniRule"/>
</dbReference>
<dbReference type="InterPro" id="IPR027417">
    <property type="entry name" value="P-loop_NTPase"/>
</dbReference>
<evidence type="ECO:0000259" key="14">
    <source>
        <dbReference type="PROSITE" id="PS51195"/>
    </source>
</evidence>
<dbReference type="AlphaFoldDB" id="A0AAW0TPG0"/>
<organism evidence="15 16">
    <name type="scientific">Scylla paramamosain</name>
    <name type="common">Mud crab</name>
    <dbReference type="NCBI Taxonomy" id="85552"/>
    <lineage>
        <taxon>Eukaryota</taxon>
        <taxon>Metazoa</taxon>
        <taxon>Ecdysozoa</taxon>
        <taxon>Arthropoda</taxon>
        <taxon>Crustacea</taxon>
        <taxon>Multicrustacea</taxon>
        <taxon>Malacostraca</taxon>
        <taxon>Eumalacostraca</taxon>
        <taxon>Eucarida</taxon>
        <taxon>Decapoda</taxon>
        <taxon>Pleocyemata</taxon>
        <taxon>Brachyura</taxon>
        <taxon>Eubrachyura</taxon>
        <taxon>Portunoidea</taxon>
        <taxon>Portunidae</taxon>
        <taxon>Portuninae</taxon>
        <taxon>Scylla</taxon>
    </lineage>
</organism>
<dbReference type="EMBL" id="JARAKH010000028">
    <property type="protein sequence ID" value="KAK8388560.1"/>
    <property type="molecule type" value="Genomic_DNA"/>
</dbReference>
<dbReference type="Proteomes" id="UP001487740">
    <property type="component" value="Unassembled WGS sequence"/>
</dbReference>
<feature type="compositionally biased region" description="Basic and acidic residues" evidence="11">
    <location>
        <begin position="87"/>
        <end position="98"/>
    </location>
</feature>
<dbReference type="GO" id="GO:0016787">
    <property type="term" value="F:hydrolase activity"/>
    <property type="evidence" value="ECO:0007669"/>
    <property type="project" value="UniProtKB-KW"/>
</dbReference>
<dbReference type="InterPro" id="IPR044773">
    <property type="entry name" value="DDX18/Has1_DEADc"/>
</dbReference>
<evidence type="ECO:0000256" key="5">
    <source>
        <dbReference type="ARBA" id="ARBA00022884"/>
    </source>
</evidence>
<evidence type="ECO:0000256" key="2">
    <source>
        <dbReference type="ARBA" id="ARBA00022801"/>
    </source>
</evidence>
<dbReference type="PROSITE" id="PS51192">
    <property type="entry name" value="HELICASE_ATP_BIND_1"/>
    <property type="match status" value="1"/>
</dbReference>
<reference evidence="15 16" key="1">
    <citation type="submission" date="2023-03" db="EMBL/GenBank/DDBJ databases">
        <title>High-quality genome of Scylla paramamosain provides insights in environmental adaptation.</title>
        <authorList>
            <person name="Zhang L."/>
        </authorList>
    </citation>
    <scope>NUCLEOTIDE SEQUENCE [LARGE SCALE GENOMIC DNA]</scope>
    <source>
        <strain evidence="15">LZ_2023a</strain>
        <tissue evidence="15">Muscle</tissue>
    </source>
</reference>
<sequence length="643" mass="72488">MHPTADKILMRKIKKSQKKKLKIVKEKEEHKEDSVPEEKLPEDETERLIQTHHILSKRPAEDDEPFPKKKKKKKKLEQLEEILDDGADNKVQNDIEQKVKKKKSKVPQQGTTAAVQSGQENGVKQGQDRGGESEETGYESEEGKGGVDNTLGFDTTVNKSFESLRGQVSEETMKAIEGMGFTEMTEIQAKAIPKLLEGRDLRGTAKTGAGKTLAFVIPAVELLHKLKFKPRNGTGVIVISPTRELSMQTFGVLREVMQEHTQTYGLIMGGADRRSEAAKLAKGVNALVATPGRLLDHLQNSPNFLFKNLVCLVIDEADRIFDVGFEEEMKQILRILPKRRQSMLFSATKDNKTNELARLALKTEPMEVDVDSDKISATVEGLEQAFLVCPADKRFLVLYTFIKKNRKKKVMVFFNSCMTVKFYHELLNYIDLPVMCIHGKQKQVKRTSTFYQFCNAESGILLCTDVAARGWDIPAVDWIVQYDPPDDPKEYIHRVGRTARAGGQGHALLFIREEEIGFVRYLKAHKVNVEAMDITWSKVANIQPQLEKLMTQNYFLHASAKEAFKGYVRAYNSHQQKDLFNINTLDLKKVAKCFGFQVPPFVDLGFTASKHHGRRGGGGGGGFGGKNKKQFAKTKIYRPANKK</sequence>
<dbReference type="EC" id="3.6.4.13" evidence="10"/>
<dbReference type="SMART" id="SM01178">
    <property type="entry name" value="DUF4217"/>
    <property type="match status" value="1"/>
</dbReference>
<evidence type="ECO:0000256" key="6">
    <source>
        <dbReference type="ARBA" id="ARBA00024357"/>
    </source>
</evidence>
<evidence type="ECO:0000313" key="16">
    <source>
        <dbReference type="Proteomes" id="UP001487740"/>
    </source>
</evidence>
<comment type="catalytic activity">
    <reaction evidence="7 10">
        <text>ATP + H2O = ADP + phosphate + H(+)</text>
        <dbReference type="Rhea" id="RHEA:13065"/>
        <dbReference type="ChEBI" id="CHEBI:15377"/>
        <dbReference type="ChEBI" id="CHEBI:15378"/>
        <dbReference type="ChEBI" id="CHEBI:30616"/>
        <dbReference type="ChEBI" id="CHEBI:43474"/>
        <dbReference type="ChEBI" id="CHEBI:456216"/>
        <dbReference type="EC" id="3.6.4.13"/>
    </reaction>
</comment>
<proteinExistence type="inferred from homology"/>
<feature type="compositionally biased region" description="Basic and acidic residues" evidence="11">
    <location>
        <begin position="23"/>
        <end position="39"/>
    </location>
</feature>
<evidence type="ECO:0000256" key="1">
    <source>
        <dbReference type="ARBA" id="ARBA00022741"/>
    </source>
</evidence>
<keyword evidence="5 10" id="KW-0694">RNA-binding</keyword>
<dbReference type="GO" id="GO:0003724">
    <property type="term" value="F:RNA helicase activity"/>
    <property type="evidence" value="ECO:0007669"/>
    <property type="project" value="UniProtKB-EC"/>
</dbReference>
<feature type="compositionally biased region" description="Basic residues" evidence="11">
    <location>
        <begin position="626"/>
        <end position="643"/>
    </location>
</feature>
<evidence type="ECO:0000259" key="13">
    <source>
        <dbReference type="PROSITE" id="PS51194"/>
    </source>
</evidence>
<dbReference type="InterPro" id="IPR014014">
    <property type="entry name" value="RNA_helicase_DEAD_Q_motif"/>
</dbReference>
<feature type="domain" description="Helicase ATP-binding" evidence="12">
    <location>
        <begin position="192"/>
        <end position="367"/>
    </location>
</feature>
<dbReference type="InterPro" id="IPR000629">
    <property type="entry name" value="RNA-helicase_DEAD-box_CS"/>
</dbReference>
<keyword evidence="1 9" id="KW-0547">Nucleotide-binding</keyword>
<dbReference type="Pfam" id="PF13959">
    <property type="entry name" value="CTE_SPB4"/>
    <property type="match status" value="1"/>
</dbReference>
<protein>
    <recommendedName>
        <fullName evidence="10">ATP-dependent RNA helicase</fullName>
        <ecNumber evidence="10">3.6.4.13</ecNumber>
    </recommendedName>
</protein>
<comment type="similarity">
    <text evidence="6">Belongs to the DEAD box helicase family. DDX18/HAS1 subfamily.</text>
</comment>
<comment type="function">
    <text evidence="10">RNA helicase.</text>
</comment>
<evidence type="ECO:0000256" key="9">
    <source>
        <dbReference type="RuleBase" id="RU000492"/>
    </source>
</evidence>
<dbReference type="InterPro" id="IPR025313">
    <property type="entry name" value="SPB4-like_CTE"/>
</dbReference>
<feature type="short sequence motif" description="Q motif" evidence="8">
    <location>
        <begin position="161"/>
        <end position="189"/>
    </location>
</feature>
<dbReference type="PANTHER" id="PTHR24031">
    <property type="entry name" value="RNA HELICASE"/>
    <property type="match status" value="1"/>
</dbReference>
<evidence type="ECO:0000256" key="7">
    <source>
        <dbReference type="ARBA" id="ARBA00047984"/>
    </source>
</evidence>
<keyword evidence="2 9" id="KW-0378">Hydrolase</keyword>